<dbReference type="Proteomes" id="UP000230002">
    <property type="component" value="Unassembled WGS sequence"/>
</dbReference>
<protein>
    <submittedName>
        <fullName evidence="1">Uncharacterized protein</fullName>
    </submittedName>
</protein>
<dbReference type="EMBL" id="AYKW01000023">
    <property type="protein sequence ID" value="PIL28497.1"/>
    <property type="molecule type" value="Genomic_DNA"/>
</dbReference>
<evidence type="ECO:0000313" key="2">
    <source>
        <dbReference type="Proteomes" id="UP000230002"/>
    </source>
</evidence>
<comment type="caution">
    <text evidence="1">The sequence shown here is derived from an EMBL/GenBank/DDBJ whole genome shotgun (WGS) entry which is preliminary data.</text>
</comment>
<evidence type="ECO:0000313" key="1">
    <source>
        <dbReference type="EMBL" id="PIL28497.1"/>
    </source>
</evidence>
<name>A0A2G8S442_9APHY</name>
<sequence>MMILADAVYPTSVTPTLSSSFPHYTPIDPQALPMMRARRRGACVLGTLLVTARAMATTVTVDDGDPGIEYRGAWTHNPWGNQSVNYGSSVTFTNTSGSTATYRFQGTAIAVFGAFEMSGTYNVHSSYSIDDGTATDFIPADTFVVFQYNQKFFQSGTLSNDEHTLVITNLGEEFWLDYLVVTQSPPSTTTTTQSAAPQTPAIGDNTIAFQRFLSDTEHTFLFKRSKRYTHIYGYRENITAPFQQRITIPNL</sequence>
<dbReference type="STRING" id="1077348.A0A2G8S442"/>
<gene>
    <name evidence="1" type="ORF">GSI_08535</name>
</gene>
<dbReference type="AlphaFoldDB" id="A0A2G8S442"/>
<organism evidence="1 2">
    <name type="scientific">Ganoderma sinense ZZ0214-1</name>
    <dbReference type="NCBI Taxonomy" id="1077348"/>
    <lineage>
        <taxon>Eukaryota</taxon>
        <taxon>Fungi</taxon>
        <taxon>Dikarya</taxon>
        <taxon>Basidiomycota</taxon>
        <taxon>Agaricomycotina</taxon>
        <taxon>Agaricomycetes</taxon>
        <taxon>Polyporales</taxon>
        <taxon>Polyporaceae</taxon>
        <taxon>Ganoderma</taxon>
    </lineage>
</organism>
<reference evidence="1 2" key="1">
    <citation type="journal article" date="2015" name="Sci. Rep.">
        <title>Chromosome-level genome map provides insights into diverse defense mechanisms in the medicinal fungus Ganoderma sinense.</title>
        <authorList>
            <person name="Zhu Y."/>
            <person name="Xu J."/>
            <person name="Sun C."/>
            <person name="Zhou S."/>
            <person name="Xu H."/>
            <person name="Nelson D.R."/>
            <person name="Qian J."/>
            <person name="Song J."/>
            <person name="Luo H."/>
            <person name="Xiang L."/>
            <person name="Li Y."/>
            <person name="Xu Z."/>
            <person name="Ji A."/>
            <person name="Wang L."/>
            <person name="Lu S."/>
            <person name="Hayward A."/>
            <person name="Sun W."/>
            <person name="Li X."/>
            <person name="Schwartz D.C."/>
            <person name="Wang Y."/>
            <person name="Chen S."/>
        </authorList>
    </citation>
    <scope>NUCLEOTIDE SEQUENCE [LARGE SCALE GENOMIC DNA]</scope>
    <source>
        <strain evidence="1 2">ZZ0214-1</strain>
    </source>
</reference>
<accession>A0A2G8S442</accession>
<dbReference type="OrthoDB" id="2757832at2759"/>
<dbReference type="Gene3D" id="2.60.120.260">
    <property type="entry name" value="Galactose-binding domain-like"/>
    <property type="match status" value="1"/>
</dbReference>
<dbReference type="CDD" id="cd02795">
    <property type="entry name" value="CBM6-CBM35-CBM36_like"/>
    <property type="match status" value="1"/>
</dbReference>
<keyword evidence="2" id="KW-1185">Reference proteome</keyword>
<proteinExistence type="predicted"/>